<reference evidence="5 6" key="1">
    <citation type="submission" date="2019-04" db="EMBL/GenBank/DDBJ databases">
        <title>The sequence and de novo assembly of Takifugu bimaculatus genome using PacBio and Hi-C technologies.</title>
        <authorList>
            <person name="Xu P."/>
            <person name="Liu B."/>
            <person name="Zhou Z."/>
        </authorList>
    </citation>
    <scope>NUCLEOTIDE SEQUENCE [LARGE SCALE GENOMIC DNA]</scope>
    <source>
        <strain evidence="5">TB-2018</strain>
        <tissue evidence="5">Muscle</tissue>
    </source>
</reference>
<gene>
    <name evidence="5" type="ORF">fugu_018773</name>
</gene>
<evidence type="ECO:0000259" key="3">
    <source>
        <dbReference type="Pfam" id="PF23667"/>
    </source>
</evidence>
<dbReference type="Proteomes" id="UP000516260">
    <property type="component" value="Chromosome 20"/>
</dbReference>
<dbReference type="InterPro" id="IPR056269">
    <property type="entry name" value="CUB_CDCP1_2nd_5th"/>
</dbReference>
<evidence type="ECO:0000313" key="6">
    <source>
        <dbReference type="Proteomes" id="UP000516260"/>
    </source>
</evidence>
<name>A0A4Z2BM34_9TELE</name>
<dbReference type="Pfam" id="PF23665">
    <property type="entry name" value="CDCP1_CUB_6"/>
    <property type="match status" value="2"/>
</dbReference>
<accession>A0A4Z2BM34</accession>
<keyword evidence="1" id="KW-1133">Transmembrane helix</keyword>
<dbReference type="Pfam" id="PF23667">
    <property type="entry name" value="CUB_CDCP1_1"/>
    <property type="match status" value="3"/>
</dbReference>
<evidence type="ECO:0000259" key="2">
    <source>
        <dbReference type="Pfam" id="PF23665"/>
    </source>
</evidence>
<feature type="domain" description="CDCP1 second and fifth CUB" evidence="4">
    <location>
        <begin position="565"/>
        <end position="669"/>
    </location>
</feature>
<dbReference type="EMBL" id="SWLE01000013">
    <property type="protein sequence ID" value="TNM93371.1"/>
    <property type="molecule type" value="Genomic_DNA"/>
</dbReference>
<evidence type="ECO:0000259" key="4">
    <source>
        <dbReference type="Pfam" id="PF23668"/>
    </source>
</evidence>
<evidence type="ECO:0000256" key="1">
    <source>
        <dbReference type="SAM" id="Phobius"/>
    </source>
</evidence>
<sequence>MQARVVHSEPFPHPSSGPADANHLWHVCLFKNRAAIVPDSLLYRQESVGLTLCVAAGAALRVPVKFGQVTVNAPRTTPSLRTGTMRLSASGALWGLFLLTLLDSAECFQTVIKPDAGSTVTVSTQLPSDQCAVCTISGVNDTTTSCHSSLSLEPGQEVKLLFNCSQPIEQAYAVKIAGTIECTQDACSPSTVKTQLELLEELTRTFSWELKAPEKIAVGLDILGEGLVETSQPCPNGLLYSVATSKSNSTGQTQYCQGGSVTRFDLLNQAVVSLKVEPNIQVTSVLFQVSAGPLKGRKMITTVDSSTTVVVERDPGEPDCEVCSVDGSTPSCSPTEKMLSNVVNLTLEFSCPAPQNVFSVKITKHIECTKTLCTPDAAEVHSDLFEDFQRSLTWTISVPDRTVLTLEFPAGLAELSGAQRCPDGLQLSVSTTKSDGTVKSQRYCRSGTASRLELLGATTVNVEVPKEEELEGTPFTARAAPRGGRKVSVSPNPDTIIRIQRVAQEPDCSVCENKDSGQVCNPQHLTLKDATNASVEFTCPQPQEVFAVEINREIDCRQTLCSGDLVRAESSLFPNFNQTFTWDLSVKPTQALQLDVPEAGMHQIPNGDTCPDEHTYSLVTYLRSGPATIGTFCTGGTITSIMVLYKARMTLQVPGNRKLEPVDFKLSNGPETSMVASVKVLLPRGVSSTSFFTANYPRDFPDKQQVEWDFTVPGMHNYTVDFQEFQAPECLSRTVEVEYHKKGKKVTRLAPTDPQPQHQQGSFNMVLKNCDTNTTLPGLRLSYKVSLMRSGHPVLCTVDLTKRKDLSLHLERVGSDPNCEMSINSSIQEKINIAAGTKASLSFLDCPNEDVRLTANQVITCATLASCPPALLTVPSLASCLPMPLHSFTWHVNVPQDSTVDLASPTGSLRQSLPDQECNRSLSLHVAESDGLSVGDFCFDGAIQKIQAHTNLSITARVPNFKKSRGPFLNVSFSQEIPETVIYRISPEEPQTLLATPNWPQGMKPSSTVSWIVTLPSQYQAHLQFLNVSQPKCDDRHTAIRVKLLGQEEELLSRREDEPTEDLLLPQSFYLNMSNCIPEEGEFKAMTRIILQKKPSILPIVLGVAGALLLLLIVLAVVCILKKKKSEKTNSSSIYISKGSFFQPTEIRYKSRSDNNSHIYDSIDETMVYGHLLPDSSYPDSLHDNYNGMQVDSYQTFSGPTDGKLPVIQEPDHDPEVDQFNTFLDPSQSFMPPRPRTPIDRQDSLGFQDSRMVDNELYTFKSTGDMNPIRLSAVGMEPPPAIAEDSL</sequence>
<keyword evidence="1" id="KW-0472">Membrane</keyword>
<evidence type="ECO:0008006" key="7">
    <source>
        <dbReference type="Google" id="ProtNLM"/>
    </source>
</evidence>
<dbReference type="InterPro" id="IPR056266">
    <property type="entry name" value="CDCP1_CUB_3rd_6th"/>
</dbReference>
<dbReference type="PANTHER" id="PTHR14477">
    <property type="entry name" value="CUB DOMAIN-CONTAINING PROTEIN 1"/>
    <property type="match status" value="1"/>
</dbReference>
<feature type="domain" description="CDCP1 second and fifth CUB" evidence="4">
    <location>
        <begin position="375"/>
        <end position="479"/>
    </location>
</feature>
<feature type="domain" description="CDCP1 second and fifth CUB" evidence="4">
    <location>
        <begin position="188"/>
        <end position="292"/>
    </location>
</feature>
<evidence type="ECO:0000313" key="5">
    <source>
        <dbReference type="EMBL" id="TNM93371.1"/>
    </source>
</evidence>
<feature type="domain" description="CDCP1 first CUB" evidence="3">
    <location>
        <begin position="298"/>
        <end position="368"/>
    </location>
</feature>
<keyword evidence="6" id="KW-1185">Reference proteome</keyword>
<organism evidence="5 6">
    <name type="scientific">Takifugu bimaculatus</name>
    <dbReference type="NCBI Taxonomy" id="433685"/>
    <lineage>
        <taxon>Eukaryota</taxon>
        <taxon>Metazoa</taxon>
        <taxon>Chordata</taxon>
        <taxon>Craniata</taxon>
        <taxon>Vertebrata</taxon>
        <taxon>Euteleostomi</taxon>
        <taxon>Actinopterygii</taxon>
        <taxon>Neopterygii</taxon>
        <taxon>Teleostei</taxon>
        <taxon>Neoteleostei</taxon>
        <taxon>Acanthomorphata</taxon>
        <taxon>Eupercaria</taxon>
        <taxon>Tetraodontiformes</taxon>
        <taxon>Tetradontoidea</taxon>
        <taxon>Tetraodontidae</taxon>
        <taxon>Takifugu</taxon>
    </lineage>
</organism>
<feature type="domain" description="CDCP1 third and sixth CUB" evidence="2">
    <location>
        <begin position="678"/>
        <end position="774"/>
    </location>
</feature>
<feature type="domain" description="CDCP1 first CUB" evidence="3">
    <location>
        <begin position="108"/>
        <end position="182"/>
    </location>
</feature>
<keyword evidence="1" id="KW-0812">Transmembrane</keyword>
<proteinExistence type="predicted"/>
<feature type="domain" description="CDCP1 first CUB" evidence="3">
    <location>
        <begin position="485"/>
        <end position="556"/>
    </location>
</feature>
<protein>
    <recommendedName>
        <fullName evidence="7">CUB domain-containing protein</fullName>
    </recommendedName>
</protein>
<dbReference type="Pfam" id="PF23668">
    <property type="entry name" value="CUB_CDCP1_2"/>
    <property type="match status" value="4"/>
</dbReference>
<dbReference type="InterPro" id="IPR038811">
    <property type="entry name" value="CDCP1"/>
</dbReference>
<feature type="domain" description="CDCP1 second and fifth CUB" evidence="4">
    <location>
        <begin position="874"/>
        <end position="972"/>
    </location>
</feature>
<dbReference type="PANTHER" id="PTHR14477:SF1">
    <property type="entry name" value="CUB DOMAIN-CONTAINING PROTEIN 1"/>
    <property type="match status" value="1"/>
</dbReference>
<feature type="transmembrane region" description="Helical" evidence="1">
    <location>
        <begin position="1097"/>
        <end position="1121"/>
    </location>
</feature>
<dbReference type="InterPro" id="IPR056268">
    <property type="entry name" value="CUB_CDCP1_1st"/>
</dbReference>
<comment type="caution">
    <text evidence="5">The sequence shown here is derived from an EMBL/GenBank/DDBJ whole genome shotgun (WGS) entry which is preliminary data.</text>
</comment>
<feature type="domain" description="CDCP1 third and sixth CUB" evidence="2">
    <location>
        <begin position="979"/>
        <end position="1089"/>
    </location>
</feature>